<dbReference type="Proteomes" id="UP000295075">
    <property type="component" value="Unassembled WGS sequence"/>
</dbReference>
<dbReference type="AlphaFoldDB" id="A0A4R4Q3R8"/>
<evidence type="ECO:0000313" key="2">
    <source>
        <dbReference type="EMBL" id="TDC29741.1"/>
    </source>
</evidence>
<sequence length="260" mass="28381">MERDWEPLPPYRAVLAVDARNFSPLNSAGQRAVNAGIQEVLAQTLATIGMEADWRHHTFGQHTGDGYVGGLDPILLPGLVGSFPEALSSALRGWRSDYLDDLQLRVSVHVGPLDDTGIGDPMVHTHRLLDEDLLRKLLDRADPKVTNTAVIISDRVYEDVFRSGASTGKTVAGHYLQRIAKVKTFERPAWIHVPGLDWQLVDPALLETRPSSAPPEDDAPSTSSPDHLPAPANIAFHQHGDGQQAQGYQVTAHFTGGRND</sequence>
<dbReference type="RefSeq" id="WP_132407032.1">
    <property type="nucleotide sequence ID" value="NZ_SMKA01000055.1"/>
</dbReference>
<dbReference type="OrthoDB" id="3424167at2"/>
<keyword evidence="3" id="KW-1185">Reference proteome</keyword>
<evidence type="ECO:0000313" key="3">
    <source>
        <dbReference type="Proteomes" id="UP000295075"/>
    </source>
</evidence>
<reference evidence="2 3" key="1">
    <citation type="submission" date="2019-03" db="EMBL/GenBank/DDBJ databases">
        <title>Draft genome sequences of novel Actinobacteria.</title>
        <authorList>
            <person name="Sahin N."/>
            <person name="Ay H."/>
            <person name="Saygin H."/>
        </authorList>
    </citation>
    <scope>NUCLEOTIDE SEQUENCE [LARGE SCALE GENOMIC DNA]</scope>
    <source>
        <strain evidence="2 3">JCM 30547</strain>
    </source>
</reference>
<dbReference type="EMBL" id="SMKA01000055">
    <property type="protein sequence ID" value="TDC29741.1"/>
    <property type="molecule type" value="Genomic_DNA"/>
</dbReference>
<gene>
    <name evidence="2" type="ORF">E1261_15110</name>
</gene>
<evidence type="ECO:0000256" key="1">
    <source>
        <dbReference type="SAM" id="MobiDB-lite"/>
    </source>
</evidence>
<name>A0A4R4Q3R8_9ACTN</name>
<protein>
    <submittedName>
        <fullName evidence="2">Uncharacterized protein</fullName>
    </submittedName>
</protein>
<organism evidence="2 3">
    <name type="scientific">Kribbella albertanoniae</name>
    <dbReference type="NCBI Taxonomy" id="1266829"/>
    <lineage>
        <taxon>Bacteria</taxon>
        <taxon>Bacillati</taxon>
        <taxon>Actinomycetota</taxon>
        <taxon>Actinomycetes</taxon>
        <taxon>Propionibacteriales</taxon>
        <taxon>Kribbellaceae</taxon>
        <taxon>Kribbella</taxon>
    </lineage>
</organism>
<accession>A0A4R4Q3R8</accession>
<proteinExistence type="predicted"/>
<feature type="region of interest" description="Disordered" evidence="1">
    <location>
        <begin position="207"/>
        <end position="260"/>
    </location>
</feature>
<comment type="caution">
    <text evidence="2">The sequence shown here is derived from an EMBL/GenBank/DDBJ whole genome shotgun (WGS) entry which is preliminary data.</text>
</comment>